<sequence>MKVLTKNAITKLKVGPDDGLAEGQFTAYASVFGNIDSYGDVVVKGAFADDLARWEKSGDPIPVLFGHNMADPDYNIGHVVDAKEDDHGLLVTVQLDLENPKAKQVYRLLKGRRINQMSFAYDVIEGGPASRPKADSDAEQPETEYFYELRQLKIYEVSVVTIGANQETEILAVKQVPALAERLIADAKAGRVLSAKNESELRDAHEAIGRVLATLDSTDSDEVKASDDGPSRQAPPGDSAGQPREASRKSSVDPSALLNAIEAQLSVEFA</sequence>
<dbReference type="InterPro" id="IPR054613">
    <property type="entry name" value="Peptidase_S78_dom"/>
</dbReference>
<gene>
    <name evidence="8" type="ORF">SEA_PHANCYPHIN_5</name>
</gene>
<dbReference type="GO" id="GO:0008233">
    <property type="term" value="F:peptidase activity"/>
    <property type="evidence" value="ECO:0007669"/>
    <property type="project" value="UniProtKB-KW"/>
</dbReference>
<reference evidence="9" key="1">
    <citation type="submission" date="2016-08" db="EMBL/GenBank/DDBJ databases">
        <authorList>
            <person name="Ahmed F."/>
            <person name="Bandayrel A."/>
            <person name="Anderson R."/>
            <person name="Medellin R."/>
            <person name="Mendez A."/>
            <person name="Mendoza F."/>
            <person name="Morales A."/>
            <person name="Perez T."/>
            <person name="Ramos J."/>
            <person name="Vu K."/>
            <person name="Sadana R."/>
            <person name="Saha S."/>
            <person name="Butela K.A."/>
            <person name="Garlena R.A."/>
            <person name="Russell D.A."/>
            <person name="Pope W.H."/>
            <person name="Jacobs-Sera D."/>
            <person name="Hendrix R.W."/>
            <person name="Hatfull G.F."/>
        </authorList>
    </citation>
    <scope>NUCLEOTIDE SEQUENCE [LARGE SCALE GENOMIC DNA]</scope>
</reference>
<keyword evidence="2 8" id="KW-0645">Protease</keyword>
<evidence type="ECO:0000259" key="7">
    <source>
        <dbReference type="Pfam" id="PF04586"/>
    </source>
</evidence>
<dbReference type="GO" id="GO:0006508">
    <property type="term" value="P:proteolysis"/>
    <property type="evidence" value="ECO:0007669"/>
    <property type="project" value="UniProtKB-KW"/>
</dbReference>
<feature type="compositionally biased region" description="Basic and acidic residues" evidence="6">
    <location>
        <begin position="221"/>
        <end position="230"/>
    </location>
</feature>
<name>A0A1I9SC59_9CAUD</name>
<dbReference type="GO" id="GO:0046797">
    <property type="term" value="P:viral procapsid maturation"/>
    <property type="evidence" value="ECO:0007669"/>
    <property type="project" value="UniProtKB-KW"/>
</dbReference>
<keyword evidence="1" id="KW-1188">Viral release from host cell</keyword>
<protein>
    <submittedName>
        <fullName evidence="8">Capsid maturation protease</fullName>
    </submittedName>
</protein>
<feature type="domain" description="Prohead serine protease" evidence="7">
    <location>
        <begin position="17"/>
        <end position="173"/>
    </location>
</feature>
<dbReference type="Pfam" id="PF04586">
    <property type="entry name" value="Peptidase_S78"/>
    <property type="match status" value="1"/>
</dbReference>
<evidence type="ECO:0000256" key="5">
    <source>
        <dbReference type="ARBA" id="ARBA00023045"/>
    </source>
</evidence>
<evidence type="ECO:0000256" key="3">
    <source>
        <dbReference type="ARBA" id="ARBA00022801"/>
    </source>
</evidence>
<evidence type="ECO:0000256" key="4">
    <source>
        <dbReference type="ARBA" id="ARBA00022950"/>
    </source>
</evidence>
<evidence type="ECO:0000256" key="6">
    <source>
        <dbReference type="SAM" id="MobiDB-lite"/>
    </source>
</evidence>
<accession>A0A1I9SC59</accession>
<evidence type="ECO:0000313" key="8">
    <source>
        <dbReference type="EMBL" id="AOZ64436.1"/>
    </source>
</evidence>
<proteinExistence type="predicted"/>
<feature type="region of interest" description="Disordered" evidence="6">
    <location>
        <begin position="215"/>
        <end position="255"/>
    </location>
</feature>
<evidence type="ECO:0000256" key="1">
    <source>
        <dbReference type="ARBA" id="ARBA00022612"/>
    </source>
</evidence>
<evidence type="ECO:0000256" key="2">
    <source>
        <dbReference type="ARBA" id="ARBA00022670"/>
    </source>
</evidence>
<dbReference type="NCBIfam" id="TIGR01543">
    <property type="entry name" value="proheadase_HK97"/>
    <property type="match status" value="1"/>
</dbReference>
<dbReference type="EMBL" id="KX756439">
    <property type="protein sequence ID" value="AOZ64436.1"/>
    <property type="molecule type" value="Genomic_DNA"/>
</dbReference>
<dbReference type="InterPro" id="IPR006433">
    <property type="entry name" value="Prohead_protease"/>
</dbReference>
<keyword evidence="3" id="KW-0378">Hydrolase</keyword>
<organism evidence="8 9">
    <name type="scientific">Mycobacterium phage PhancyPhin</name>
    <dbReference type="NCBI Taxonomy" id="1897438"/>
    <lineage>
        <taxon>Viruses</taxon>
        <taxon>Duplodnaviria</taxon>
        <taxon>Heunggongvirae</taxon>
        <taxon>Uroviricota</taxon>
        <taxon>Caudoviricetes</taxon>
        <taxon>Nclasvirinae</taxon>
        <taxon>Charlievirus</taxon>
        <taxon>Charlievirus redi</taxon>
    </lineage>
</organism>
<dbReference type="Proteomes" id="UP000221881">
    <property type="component" value="Segment"/>
</dbReference>
<evidence type="ECO:0000313" key="9">
    <source>
        <dbReference type="Proteomes" id="UP000221881"/>
    </source>
</evidence>
<keyword evidence="5" id="KW-1273">Viral capsid maturation</keyword>
<keyword evidence="4" id="KW-0118">Viral capsid assembly</keyword>